<reference evidence="2" key="1">
    <citation type="submission" date="2019-05" db="EMBL/GenBank/DDBJ databases">
        <title>Complete genome sequencing of Absiella argi strain JCM 30884.</title>
        <authorList>
            <person name="Sakamoto M."/>
            <person name="Murakami T."/>
            <person name="Mori H."/>
        </authorList>
    </citation>
    <scope>NUCLEOTIDE SEQUENCE [LARGE SCALE GENOMIC DNA]</scope>
    <source>
        <strain evidence="2">JCM 30884</strain>
    </source>
</reference>
<proteinExistence type="predicted"/>
<gene>
    <name evidence="1" type="ORF">Aargi30884_07010</name>
</gene>
<evidence type="ECO:0000313" key="2">
    <source>
        <dbReference type="Proteomes" id="UP000464754"/>
    </source>
</evidence>
<organism evidence="1 2">
    <name type="scientific">Amedibacterium intestinale</name>
    <dbReference type="NCBI Taxonomy" id="2583452"/>
    <lineage>
        <taxon>Bacteria</taxon>
        <taxon>Bacillati</taxon>
        <taxon>Bacillota</taxon>
        <taxon>Erysipelotrichia</taxon>
        <taxon>Erysipelotrichales</taxon>
        <taxon>Erysipelotrichaceae</taxon>
        <taxon>Amedibacterium</taxon>
    </lineage>
</organism>
<evidence type="ECO:0000313" key="1">
    <source>
        <dbReference type="EMBL" id="BBK21798.1"/>
    </source>
</evidence>
<dbReference type="Proteomes" id="UP000464754">
    <property type="component" value="Chromosome"/>
</dbReference>
<protein>
    <submittedName>
        <fullName evidence="1">Uncharacterized protein</fullName>
    </submittedName>
</protein>
<name>A0A6N4TFW1_9FIRM</name>
<accession>A0A6N4TFW1</accession>
<dbReference type="KEGG" id="aarg:Aargi30884_07010"/>
<sequence length="125" mass="14139">MFEWVKSNVYSLVVTLNPTNITLNSSAAAYFQDIRWCMIGIDKKNLSLAIRPVTKREVDLQLVSKEQLHKVSIGKGYARISNKAIIEELSILLKQTIDGLKMHAQFSDKENMLVVDLSELMNVKG</sequence>
<dbReference type="EMBL" id="AP019695">
    <property type="protein sequence ID" value="BBK21798.1"/>
    <property type="molecule type" value="Genomic_DNA"/>
</dbReference>
<dbReference type="RefSeq" id="WP_118276904.1">
    <property type="nucleotide sequence ID" value="NZ_AP019695.1"/>
</dbReference>
<keyword evidence="2" id="KW-1185">Reference proteome</keyword>
<dbReference type="AlphaFoldDB" id="A0A6N4TFW1"/>